<feature type="site" description="Substrate discrimination" evidence="16">
    <location>
        <position position="14"/>
    </location>
</feature>
<dbReference type="AlphaFoldDB" id="A0A3L9M1Z8"/>
<keyword evidence="9 16" id="KW-0479">Metal-binding</keyword>
<dbReference type="GO" id="GO:0000287">
    <property type="term" value="F:magnesium ion binding"/>
    <property type="evidence" value="ECO:0007669"/>
    <property type="project" value="UniProtKB-UniRule"/>
</dbReference>
<comment type="subcellular location">
    <subcellularLocation>
        <location evidence="1 16">Cytoplasm</location>
    </subcellularLocation>
</comment>
<evidence type="ECO:0000313" key="19">
    <source>
        <dbReference type="Proteomes" id="UP000275348"/>
    </source>
</evidence>
<dbReference type="Pfam" id="PF21999">
    <property type="entry name" value="IMS_HHH_1"/>
    <property type="match status" value="1"/>
</dbReference>
<comment type="caution">
    <text evidence="18">The sequence shown here is derived from an EMBL/GenBank/DDBJ whole genome shotgun (WGS) entry which is preliminary data.</text>
</comment>
<feature type="domain" description="UmuC" evidence="17">
    <location>
        <begin position="5"/>
        <end position="185"/>
    </location>
</feature>
<evidence type="ECO:0000256" key="12">
    <source>
        <dbReference type="ARBA" id="ARBA00022932"/>
    </source>
</evidence>
<dbReference type="Pfam" id="PF11799">
    <property type="entry name" value="IMS_C"/>
    <property type="match status" value="1"/>
</dbReference>
<dbReference type="InterPro" id="IPR053848">
    <property type="entry name" value="IMS_HHH_1"/>
</dbReference>
<evidence type="ECO:0000256" key="11">
    <source>
        <dbReference type="ARBA" id="ARBA00022842"/>
    </source>
</evidence>
<dbReference type="Pfam" id="PF00817">
    <property type="entry name" value="IMS"/>
    <property type="match status" value="1"/>
</dbReference>
<dbReference type="GO" id="GO:0003887">
    <property type="term" value="F:DNA-directed DNA polymerase activity"/>
    <property type="evidence" value="ECO:0007669"/>
    <property type="project" value="UniProtKB-UniRule"/>
</dbReference>
<dbReference type="GO" id="GO:0042276">
    <property type="term" value="P:error-prone translesion synthesis"/>
    <property type="evidence" value="ECO:0007669"/>
    <property type="project" value="TreeGrafter"/>
</dbReference>
<comment type="similarity">
    <text evidence="2 16">Belongs to the DNA polymerase type-Y family.</text>
</comment>
<dbReference type="EMBL" id="RDOJ01000025">
    <property type="protein sequence ID" value="RLZ06533.1"/>
    <property type="molecule type" value="Genomic_DNA"/>
</dbReference>
<dbReference type="SUPFAM" id="SSF56672">
    <property type="entry name" value="DNA/RNA polymerases"/>
    <property type="match status" value="1"/>
</dbReference>
<evidence type="ECO:0000256" key="1">
    <source>
        <dbReference type="ARBA" id="ARBA00004496"/>
    </source>
</evidence>
<dbReference type="Gene3D" id="3.30.70.270">
    <property type="match status" value="1"/>
</dbReference>
<dbReference type="CDD" id="cd03586">
    <property type="entry name" value="PolY_Pol_IV_kappa"/>
    <property type="match status" value="1"/>
</dbReference>
<evidence type="ECO:0000256" key="4">
    <source>
        <dbReference type="ARBA" id="ARBA00022457"/>
    </source>
</evidence>
<evidence type="ECO:0000256" key="7">
    <source>
        <dbReference type="ARBA" id="ARBA00022695"/>
    </source>
</evidence>
<dbReference type="InterPro" id="IPR043502">
    <property type="entry name" value="DNA/RNA_pol_sf"/>
</dbReference>
<dbReference type="InterPro" id="IPR022880">
    <property type="entry name" value="DNApol_IV"/>
</dbReference>
<dbReference type="GO" id="GO:0003684">
    <property type="term" value="F:damaged DNA binding"/>
    <property type="evidence" value="ECO:0007669"/>
    <property type="project" value="InterPro"/>
</dbReference>
<dbReference type="GO" id="GO:0006281">
    <property type="term" value="P:DNA repair"/>
    <property type="evidence" value="ECO:0007669"/>
    <property type="project" value="UniProtKB-UniRule"/>
</dbReference>
<keyword evidence="19" id="KW-1185">Reference proteome</keyword>
<dbReference type="GO" id="GO:0009432">
    <property type="term" value="P:SOS response"/>
    <property type="evidence" value="ECO:0007669"/>
    <property type="project" value="UniProtKB-ARBA"/>
</dbReference>
<keyword evidence="5 16" id="KW-0963">Cytoplasm</keyword>
<evidence type="ECO:0000259" key="17">
    <source>
        <dbReference type="PROSITE" id="PS50173"/>
    </source>
</evidence>
<evidence type="ECO:0000256" key="9">
    <source>
        <dbReference type="ARBA" id="ARBA00022723"/>
    </source>
</evidence>
<dbReference type="InterPro" id="IPR050116">
    <property type="entry name" value="DNA_polymerase-Y"/>
</dbReference>
<keyword evidence="4 16" id="KW-0515">Mutator protein</keyword>
<dbReference type="GO" id="GO:0006261">
    <property type="term" value="P:DNA-templated DNA replication"/>
    <property type="evidence" value="ECO:0007669"/>
    <property type="project" value="UniProtKB-UniRule"/>
</dbReference>
<comment type="cofactor">
    <cofactor evidence="16">
        <name>Mg(2+)</name>
        <dbReference type="ChEBI" id="CHEBI:18420"/>
    </cofactor>
    <text evidence="16">Binds 2 magnesium ions per subunit.</text>
</comment>
<gene>
    <name evidence="16" type="primary">dinB</name>
    <name evidence="18" type="ORF">EAH69_13055</name>
</gene>
<dbReference type="PANTHER" id="PTHR11076:SF33">
    <property type="entry name" value="DNA POLYMERASE KAPPA"/>
    <property type="match status" value="1"/>
</dbReference>
<dbReference type="Proteomes" id="UP000275348">
    <property type="component" value="Unassembled WGS sequence"/>
</dbReference>
<keyword evidence="6 16" id="KW-0808">Transferase</keyword>
<proteinExistence type="inferred from homology"/>
<dbReference type="GO" id="GO:0005829">
    <property type="term" value="C:cytosol"/>
    <property type="evidence" value="ECO:0007669"/>
    <property type="project" value="TreeGrafter"/>
</dbReference>
<dbReference type="FunFam" id="1.10.150.20:FF:000019">
    <property type="entry name" value="DNA polymerase IV"/>
    <property type="match status" value="1"/>
</dbReference>
<dbReference type="Gene3D" id="1.10.150.20">
    <property type="entry name" value="5' to 3' exonuclease, C-terminal subdomain"/>
    <property type="match status" value="1"/>
</dbReference>
<dbReference type="NCBIfam" id="NF002677">
    <property type="entry name" value="PRK02406.1"/>
    <property type="match status" value="1"/>
</dbReference>
<evidence type="ECO:0000256" key="3">
    <source>
        <dbReference type="ARBA" id="ARBA00011245"/>
    </source>
</evidence>
<evidence type="ECO:0000256" key="5">
    <source>
        <dbReference type="ARBA" id="ARBA00022490"/>
    </source>
</evidence>
<comment type="function">
    <text evidence="16">Poorly processive, error-prone DNA polymerase involved in untargeted mutagenesis. Copies undamaged DNA at stalled replication forks, which arise in vivo from mismatched or misaligned primer ends. These misaligned primers can be extended by PolIV. Exhibits no 3'-5' exonuclease (proofreading) activity. May be involved in translesional synthesis, in conjunction with the beta clamp from PolIII.</text>
</comment>
<evidence type="ECO:0000313" key="18">
    <source>
        <dbReference type="EMBL" id="RLZ06533.1"/>
    </source>
</evidence>
<dbReference type="PANTHER" id="PTHR11076">
    <property type="entry name" value="DNA REPAIR POLYMERASE UMUC / TRANSFERASE FAMILY MEMBER"/>
    <property type="match status" value="1"/>
</dbReference>
<dbReference type="EC" id="2.7.7.7" evidence="16"/>
<dbReference type="Gene3D" id="3.30.1490.100">
    <property type="entry name" value="DNA polymerase, Y-family, little finger domain"/>
    <property type="match status" value="1"/>
</dbReference>
<dbReference type="Gene3D" id="3.40.1170.60">
    <property type="match status" value="1"/>
</dbReference>
<organism evidence="18 19">
    <name type="scientific">Faecalibacter macacae</name>
    <dbReference type="NCBI Taxonomy" id="1859289"/>
    <lineage>
        <taxon>Bacteria</taxon>
        <taxon>Pseudomonadati</taxon>
        <taxon>Bacteroidota</taxon>
        <taxon>Flavobacteriia</taxon>
        <taxon>Flavobacteriales</taxon>
        <taxon>Weeksellaceae</taxon>
        <taxon>Faecalibacter</taxon>
    </lineage>
</organism>
<comment type="subunit">
    <text evidence="3 16">Monomer.</text>
</comment>
<dbReference type="InterPro" id="IPR001126">
    <property type="entry name" value="UmuC"/>
</dbReference>
<keyword evidence="13 16" id="KW-0238">DNA-binding</keyword>
<keyword evidence="12 16" id="KW-0239">DNA-directed DNA polymerase</keyword>
<dbReference type="InterPro" id="IPR017961">
    <property type="entry name" value="DNA_pol_Y-fam_little_finger"/>
</dbReference>
<feature type="binding site" evidence="16">
    <location>
        <position position="9"/>
    </location>
    <ligand>
        <name>Mg(2+)</name>
        <dbReference type="ChEBI" id="CHEBI:18420"/>
    </ligand>
</feature>
<keyword evidence="10 16" id="KW-0227">DNA damage</keyword>
<comment type="catalytic activity">
    <reaction evidence="15 16">
        <text>DNA(n) + a 2'-deoxyribonucleoside 5'-triphosphate = DNA(n+1) + diphosphate</text>
        <dbReference type="Rhea" id="RHEA:22508"/>
        <dbReference type="Rhea" id="RHEA-COMP:17339"/>
        <dbReference type="Rhea" id="RHEA-COMP:17340"/>
        <dbReference type="ChEBI" id="CHEBI:33019"/>
        <dbReference type="ChEBI" id="CHEBI:61560"/>
        <dbReference type="ChEBI" id="CHEBI:173112"/>
        <dbReference type="EC" id="2.7.7.7"/>
    </reaction>
</comment>
<evidence type="ECO:0000256" key="16">
    <source>
        <dbReference type="HAMAP-Rule" id="MF_01113"/>
    </source>
</evidence>
<accession>A0A3L9M1Z8</accession>
<dbReference type="RefSeq" id="WP_121935657.1">
    <property type="nucleotide sequence ID" value="NZ_RDOJ01000025.1"/>
</dbReference>
<evidence type="ECO:0000256" key="15">
    <source>
        <dbReference type="ARBA" id="ARBA00049244"/>
    </source>
</evidence>
<evidence type="ECO:0000256" key="10">
    <source>
        <dbReference type="ARBA" id="ARBA00022763"/>
    </source>
</evidence>
<keyword evidence="14 16" id="KW-0234">DNA repair</keyword>
<keyword evidence="11 16" id="KW-0460">Magnesium</keyword>
<dbReference type="InterPro" id="IPR036775">
    <property type="entry name" value="DNA_pol_Y-fam_lit_finger_sf"/>
</dbReference>
<dbReference type="HAMAP" id="MF_01113">
    <property type="entry name" value="DNApol_IV"/>
    <property type="match status" value="1"/>
</dbReference>
<dbReference type="OrthoDB" id="9808813at2"/>
<dbReference type="FunFam" id="3.30.1490.100:FF:000004">
    <property type="entry name" value="DNA polymerase IV"/>
    <property type="match status" value="1"/>
</dbReference>
<keyword evidence="8 16" id="KW-0235">DNA replication</keyword>
<reference evidence="18 19" key="1">
    <citation type="submission" date="2018-10" db="EMBL/GenBank/DDBJ databases">
        <authorList>
            <person name="Chen X."/>
        </authorList>
    </citation>
    <scope>NUCLEOTIDE SEQUENCE [LARGE SCALE GENOMIC DNA]</scope>
    <source>
        <strain evidence="18 19">YIM 102668</strain>
    </source>
</reference>
<keyword evidence="7 16" id="KW-0548">Nucleotidyltransferase</keyword>
<dbReference type="FunFam" id="3.40.1170.60:FF:000001">
    <property type="entry name" value="DNA polymerase IV"/>
    <property type="match status" value="1"/>
</dbReference>
<feature type="active site" evidence="16">
    <location>
        <position position="104"/>
    </location>
</feature>
<feature type="binding site" evidence="16">
    <location>
        <position position="103"/>
    </location>
    <ligand>
        <name>Mg(2+)</name>
        <dbReference type="ChEBI" id="CHEBI:18420"/>
    </ligand>
</feature>
<evidence type="ECO:0000256" key="14">
    <source>
        <dbReference type="ARBA" id="ARBA00023204"/>
    </source>
</evidence>
<name>A0A3L9M1Z8_9FLAO</name>
<evidence type="ECO:0000256" key="2">
    <source>
        <dbReference type="ARBA" id="ARBA00010945"/>
    </source>
</evidence>
<dbReference type="InterPro" id="IPR043128">
    <property type="entry name" value="Rev_trsase/Diguanyl_cyclase"/>
</dbReference>
<protein>
    <recommendedName>
        <fullName evidence="16">DNA polymerase IV</fullName>
        <shortName evidence="16">Pol IV</shortName>
        <ecNumber evidence="16">2.7.7.7</ecNumber>
    </recommendedName>
</protein>
<dbReference type="NCBIfam" id="NF010731">
    <property type="entry name" value="PRK14133.1"/>
    <property type="match status" value="1"/>
</dbReference>
<dbReference type="FunFam" id="3.30.70.270:FF:000002">
    <property type="entry name" value="DNA polymerase IV"/>
    <property type="match status" value="1"/>
</dbReference>
<evidence type="ECO:0000256" key="6">
    <source>
        <dbReference type="ARBA" id="ARBA00022679"/>
    </source>
</evidence>
<evidence type="ECO:0000256" key="13">
    <source>
        <dbReference type="ARBA" id="ARBA00023125"/>
    </source>
</evidence>
<dbReference type="SUPFAM" id="SSF100879">
    <property type="entry name" value="Lesion bypass DNA polymerase (Y-family), little finger domain"/>
    <property type="match status" value="1"/>
</dbReference>
<evidence type="ECO:0000256" key="8">
    <source>
        <dbReference type="ARBA" id="ARBA00022705"/>
    </source>
</evidence>
<sequence>MLRKIIHIDMDAFYASVEQRDFPELRGKCIAVGGSAERGVVATASYEARKYGVKSAMPSVIAKRKCPKLIFVKPRFDVYKEVSNQIREIFKEYTDLVEPLSLDEAYLDVTINKFDIAIATDIALEIKQKIKERTNLTASAGVSYNKFLAKIASDYQKPDGIYVITPKMAEQFIEQLPIKKFHGIGKVTAERMANMGIHTGLDLKQLSLEKMMKEFGKSGSYYFNIARGEDHREVNPDRVRKSVGSENTFSNDISLFHEMQTHIAPQTDEVWEWCENHLTFGRTITVKMKFEDFTIVSRSKSSIYPITNEKIYRKLVLELLEECFQAGRNVRLLGVSVSNLTDFKTSQGRQLELDFEQDIL</sequence>
<dbReference type="PROSITE" id="PS50173">
    <property type="entry name" value="UMUC"/>
    <property type="match status" value="1"/>
</dbReference>